<evidence type="ECO:0000256" key="1">
    <source>
        <dbReference type="SAM" id="MobiDB-lite"/>
    </source>
</evidence>
<proteinExistence type="predicted"/>
<sequence>MSSPVPSQSILSAKLSEHSPPTNGTSPPGLERRSLQFPEVPPVTSLVLRRGRARYLVHPYSFQHAWLTGHAPGTPSPLRQTVVDEGEFVAKEEELSSEVNKGEFVVRNRPAIPHLPVKRPDFHSIRHGMAIRYEGSARTPSPPIRRSRSAMNKAITPSPLRQSTVYEDIKVPSLLQSPVLNIHSPFNEGLIPRGGAELSEATAALASPFEQSQAPGQLSPGADIIVPRLTAIPGDVPEHPPLPALLLPMAPSYGGDYSWENIAPVQPAEVLHRSPYRLRGNREVLNKRIRQQLQPTSLPFDEQHMKVIKKHNPKLPAPPTNVKLLYLSCSPVARGITLSQMAKILRCCGVCTRYIYVDRAATHSCGAPIVDVLCEEFYMPHMMVSEECPGLTARDMKIFFKVCDTCLHIYSQKYSHFHECAAENESR</sequence>
<accession>A0A8H6HPJ6</accession>
<dbReference type="Proteomes" id="UP000521943">
    <property type="component" value="Unassembled WGS sequence"/>
</dbReference>
<dbReference type="AlphaFoldDB" id="A0A8H6HPJ6"/>
<keyword evidence="3" id="KW-1185">Reference proteome</keyword>
<gene>
    <name evidence="2" type="ORF">DFP72DRAFT_1072008</name>
</gene>
<evidence type="ECO:0000313" key="2">
    <source>
        <dbReference type="EMBL" id="KAF6750853.1"/>
    </source>
</evidence>
<comment type="caution">
    <text evidence="2">The sequence shown here is derived from an EMBL/GenBank/DDBJ whole genome shotgun (WGS) entry which is preliminary data.</text>
</comment>
<reference evidence="2 3" key="1">
    <citation type="submission" date="2020-07" db="EMBL/GenBank/DDBJ databases">
        <title>Comparative genomics of pyrophilous fungi reveals a link between fire events and developmental genes.</title>
        <authorList>
            <consortium name="DOE Joint Genome Institute"/>
            <person name="Steindorff A.S."/>
            <person name="Carver A."/>
            <person name="Calhoun S."/>
            <person name="Stillman K."/>
            <person name="Liu H."/>
            <person name="Lipzen A."/>
            <person name="Pangilinan J."/>
            <person name="Labutti K."/>
            <person name="Bruns T.D."/>
            <person name="Grigoriev I.V."/>
        </authorList>
    </citation>
    <scope>NUCLEOTIDE SEQUENCE [LARGE SCALE GENOMIC DNA]</scope>
    <source>
        <strain evidence="2 3">CBS 144469</strain>
    </source>
</reference>
<protein>
    <submittedName>
        <fullName evidence="2">Uncharacterized protein</fullName>
    </submittedName>
</protein>
<evidence type="ECO:0000313" key="3">
    <source>
        <dbReference type="Proteomes" id="UP000521943"/>
    </source>
</evidence>
<feature type="compositionally biased region" description="Polar residues" evidence="1">
    <location>
        <begin position="1"/>
        <end position="11"/>
    </location>
</feature>
<dbReference type="OrthoDB" id="3107821at2759"/>
<feature type="region of interest" description="Disordered" evidence="1">
    <location>
        <begin position="1"/>
        <end position="36"/>
    </location>
</feature>
<organism evidence="2 3">
    <name type="scientific">Ephemerocybe angulata</name>
    <dbReference type="NCBI Taxonomy" id="980116"/>
    <lineage>
        <taxon>Eukaryota</taxon>
        <taxon>Fungi</taxon>
        <taxon>Dikarya</taxon>
        <taxon>Basidiomycota</taxon>
        <taxon>Agaricomycotina</taxon>
        <taxon>Agaricomycetes</taxon>
        <taxon>Agaricomycetidae</taxon>
        <taxon>Agaricales</taxon>
        <taxon>Agaricineae</taxon>
        <taxon>Psathyrellaceae</taxon>
        <taxon>Ephemerocybe</taxon>
    </lineage>
</organism>
<name>A0A8H6HPJ6_9AGAR</name>
<dbReference type="EMBL" id="JACGCI010000054">
    <property type="protein sequence ID" value="KAF6750853.1"/>
    <property type="molecule type" value="Genomic_DNA"/>
</dbReference>